<evidence type="ECO:0000313" key="3">
    <source>
        <dbReference type="Proteomes" id="UP001205046"/>
    </source>
</evidence>
<keyword evidence="3" id="KW-1185">Reference proteome</keyword>
<accession>A0ABT2HM40</accession>
<evidence type="ECO:0000313" key="2">
    <source>
        <dbReference type="EMBL" id="MCT1605746.1"/>
    </source>
</evidence>
<feature type="region of interest" description="Disordered" evidence="1">
    <location>
        <begin position="1"/>
        <end position="23"/>
    </location>
</feature>
<gene>
    <name evidence="2" type="ORF">M3B43_00115</name>
</gene>
<protein>
    <submittedName>
        <fullName evidence="2">Uncharacterized protein</fullName>
    </submittedName>
</protein>
<dbReference type="Proteomes" id="UP001205046">
    <property type="component" value="Unassembled WGS sequence"/>
</dbReference>
<organism evidence="2 3">
    <name type="scientific">Nesterenkonia massiliensis</name>
    <dbReference type="NCBI Taxonomy" id="1232429"/>
    <lineage>
        <taxon>Bacteria</taxon>
        <taxon>Bacillati</taxon>
        <taxon>Actinomycetota</taxon>
        <taxon>Actinomycetes</taxon>
        <taxon>Micrococcales</taxon>
        <taxon>Micrococcaceae</taxon>
        <taxon>Nesterenkonia</taxon>
    </lineage>
</organism>
<reference evidence="2 3" key="1">
    <citation type="submission" date="2022-04" db="EMBL/GenBank/DDBJ databases">
        <title>Human microbiome associated bacterial genomes.</title>
        <authorList>
            <person name="Sandstrom S."/>
            <person name="Salamzade R."/>
            <person name="Kalan L.R."/>
        </authorList>
    </citation>
    <scope>NUCLEOTIDE SEQUENCE [LARGE SCALE GENOMIC DNA]</scope>
    <source>
        <strain evidence="3">p3-SID767</strain>
    </source>
</reference>
<evidence type="ECO:0000256" key="1">
    <source>
        <dbReference type="SAM" id="MobiDB-lite"/>
    </source>
</evidence>
<proteinExistence type="predicted"/>
<comment type="caution">
    <text evidence="2">The sequence shown here is derived from an EMBL/GenBank/DDBJ whole genome shotgun (WGS) entry which is preliminary data.</text>
</comment>
<dbReference type="EMBL" id="JALXMO010000001">
    <property type="protein sequence ID" value="MCT1605746.1"/>
    <property type="molecule type" value="Genomic_DNA"/>
</dbReference>
<name>A0ABT2HM40_9MICC</name>
<sequence>MTAVLPKKNSAWRPAAPHESGPLRQGVRGVVVMSVLGLSLIACSPQDADAGPHTGTGQNVPAALAADAASAAPEPTASPTEHSMDELAQMSFAEFRSGEVSQAQRYQLLWHYAQLSEDHPELFGQQEGLFAYNPTNLAHPGNSAENILLQHWYLQQLYRVGEVLALQHGGEDIALKLARTVDPDGVEQLEQLLEDSDAEPPAWLLASRYELQDSARCLRPPEGTQLSAPWEEQICHRIDFEMSEGEANAARPYFHWVEFTDDDGETAGFWDRSAQHWR</sequence>
<dbReference type="RefSeq" id="WP_260072042.1">
    <property type="nucleotide sequence ID" value="NZ_JALXMO010000001.1"/>
</dbReference>